<evidence type="ECO:0000313" key="2">
    <source>
        <dbReference type="Proteomes" id="UP000630353"/>
    </source>
</evidence>
<dbReference type="AlphaFoldDB" id="A0A918XX95"/>
<gene>
    <name evidence="1" type="ORF">GCM10017083_47980</name>
</gene>
<dbReference type="RefSeq" id="WP_189994455.1">
    <property type="nucleotide sequence ID" value="NZ_BMZS01000012.1"/>
</dbReference>
<accession>A0A918XX95</accession>
<sequence length="129" mass="14605">MKRYDPNVAPDPEGWLALDEAKRLAMVADYHRQKRIRVPQRDLHAATHVIVENQAALGEELPVRRTIERLIGEGLDRHEAVHAVGCILMEQLSALMQDGSSAEFNTPLYCARLETLTVESWRSDFGEPD</sequence>
<evidence type="ECO:0008006" key="3">
    <source>
        <dbReference type="Google" id="ProtNLM"/>
    </source>
</evidence>
<comment type="caution">
    <text evidence="1">The sequence shown here is derived from an EMBL/GenBank/DDBJ whole genome shotgun (WGS) entry which is preliminary data.</text>
</comment>
<dbReference type="Proteomes" id="UP000630353">
    <property type="component" value="Unassembled WGS sequence"/>
</dbReference>
<proteinExistence type="predicted"/>
<reference evidence="1" key="1">
    <citation type="journal article" date="2014" name="Int. J. Syst. Evol. Microbiol.">
        <title>Complete genome sequence of Corynebacterium casei LMG S-19264T (=DSM 44701T), isolated from a smear-ripened cheese.</title>
        <authorList>
            <consortium name="US DOE Joint Genome Institute (JGI-PGF)"/>
            <person name="Walter F."/>
            <person name="Albersmeier A."/>
            <person name="Kalinowski J."/>
            <person name="Ruckert C."/>
        </authorList>
    </citation>
    <scope>NUCLEOTIDE SEQUENCE</scope>
    <source>
        <strain evidence="1">KCTC 42651</strain>
    </source>
</reference>
<protein>
    <recommendedName>
        <fullName evidence="3">DUF1841 family protein</fullName>
    </recommendedName>
</protein>
<dbReference type="EMBL" id="BMZS01000012">
    <property type="protein sequence ID" value="GHD61074.1"/>
    <property type="molecule type" value="Genomic_DNA"/>
</dbReference>
<reference evidence="1" key="2">
    <citation type="submission" date="2020-09" db="EMBL/GenBank/DDBJ databases">
        <authorList>
            <person name="Sun Q."/>
            <person name="Kim S."/>
        </authorList>
    </citation>
    <scope>NUCLEOTIDE SEQUENCE</scope>
    <source>
        <strain evidence="1">KCTC 42651</strain>
    </source>
</reference>
<evidence type="ECO:0000313" key="1">
    <source>
        <dbReference type="EMBL" id="GHD61074.1"/>
    </source>
</evidence>
<keyword evidence="2" id="KW-1185">Reference proteome</keyword>
<organism evidence="1 2">
    <name type="scientific">Thalassobaculum fulvum</name>
    <dbReference type="NCBI Taxonomy" id="1633335"/>
    <lineage>
        <taxon>Bacteria</taxon>
        <taxon>Pseudomonadati</taxon>
        <taxon>Pseudomonadota</taxon>
        <taxon>Alphaproteobacteria</taxon>
        <taxon>Rhodospirillales</taxon>
        <taxon>Thalassobaculaceae</taxon>
        <taxon>Thalassobaculum</taxon>
    </lineage>
</organism>
<name>A0A918XX95_9PROT</name>